<reference evidence="2" key="1">
    <citation type="submission" date="2014-11" db="EMBL/GenBank/DDBJ databases">
        <authorList>
            <person name="Otto D Thomas"/>
            <person name="Naeem Raeece"/>
        </authorList>
    </citation>
    <scope>NUCLEOTIDE SEQUENCE</scope>
</reference>
<feature type="compositionally biased region" description="Basic and acidic residues" evidence="1">
    <location>
        <begin position="342"/>
        <end position="353"/>
    </location>
</feature>
<dbReference type="EMBL" id="CDMZ01003342">
    <property type="protein sequence ID" value="CEM46007.1"/>
    <property type="molecule type" value="Genomic_DNA"/>
</dbReference>
<feature type="compositionally biased region" description="Basic and acidic residues" evidence="1">
    <location>
        <begin position="314"/>
        <end position="333"/>
    </location>
</feature>
<feature type="region of interest" description="Disordered" evidence="1">
    <location>
        <begin position="403"/>
        <end position="467"/>
    </location>
</feature>
<gene>
    <name evidence="2" type="ORF">Cvel_29704</name>
</gene>
<feature type="compositionally biased region" description="Basic and acidic residues" evidence="1">
    <location>
        <begin position="415"/>
        <end position="430"/>
    </location>
</feature>
<organism evidence="2">
    <name type="scientific">Chromera velia CCMP2878</name>
    <dbReference type="NCBI Taxonomy" id="1169474"/>
    <lineage>
        <taxon>Eukaryota</taxon>
        <taxon>Sar</taxon>
        <taxon>Alveolata</taxon>
        <taxon>Colpodellida</taxon>
        <taxon>Chromeraceae</taxon>
        <taxon>Chromera</taxon>
    </lineage>
</organism>
<proteinExistence type="predicted"/>
<dbReference type="AlphaFoldDB" id="A0A0G4HP84"/>
<name>A0A0G4HP84_9ALVE</name>
<feature type="region of interest" description="Disordered" evidence="1">
    <location>
        <begin position="158"/>
        <end position="267"/>
    </location>
</feature>
<feature type="compositionally biased region" description="Pro residues" evidence="1">
    <location>
        <begin position="445"/>
        <end position="455"/>
    </location>
</feature>
<feature type="region of interest" description="Disordered" evidence="1">
    <location>
        <begin position="314"/>
        <end position="383"/>
    </location>
</feature>
<feature type="compositionally biased region" description="Basic and acidic residues" evidence="1">
    <location>
        <begin position="232"/>
        <end position="242"/>
    </location>
</feature>
<accession>A0A0G4HP84</accession>
<evidence type="ECO:0000256" key="1">
    <source>
        <dbReference type="SAM" id="MobiDB-lite"/>
    </source>
</evidence>
<dbReference type="VEuPathDB" id="CryptoDB:Cvel_29704"/>
<sequence>MRGHERLLGDPTPVEEDHIRYTKAVKDEKLPNEFWKVSTAAPWNFPGVEKYRGRQWEGNLRMDAHSRGKFERSSELFGQGRLYSTETDEMRKARDDLMPQQRFLDEDSIQGIYSKGPHLPSEGKVFVQTSKSDPPPVNSFAPPPTDLKEVPVDAVTEHNYPTAPLPPPNTRQKTHLASPVGGSALEPTDLSRMPAVPLPTVGCLPEERSPKPLPYVPRVYVEKDGTGPGQMSRERKDIELRQSPHSGGLPRTDPPPQPGLTVEEKERRVMEEVRLRTEKNFSQILGLEQPARSVLTAEDRRELLSGLVDHLDAKGEGAARRAGIHDGEKEKKQASVKTANISRERVTKEDAQARRQAFLSSDLFGRQTARPGRPLPPPSSDFTLYGFEPLDTGLELQRRLVTRNGKPSHKAASQRKKEELHSSSVFDKDPPFVPPPSEPPRKRAIPPPYQPPPRENPQGLPYTHGFYQGFPASAREMKIAHLQSSIFN</sequence>
<evidence type="ECO:0000313" key="2">
    <source>
        <dbReference type="EMBL" id="CEM46007.1"/>
    </source>
</evidence>
<protein>
    <submittedName>
        <fullName evidence="2">Uncharacterized protein</fullName>
    </submittedName>
</protein>